<dbReference type="GO" id="GO:0015099">
    <property type="term" value="F:nickel cation transmembrane transporter activity"/>
    <property type="evidence" value="ECO:0007669"/>
    <property type="project" value="UniProtKB-UniRule"/>
</dbReference>
<feature type="transmembrane region" description="Helical" evidence="14">
    <location>
        <begin position="303"/>
        <end position="327"/>
    </location>
</feature>
<reference evidence="15" key="1">
    <citation type="submission" date="2023-06" db="EMBL/GenBank/DDBJ databases">
        <authorList>
            <person name="Polev D.E."/>
            <person name="Saitova A.T."/>
            <person name="Bogumilchik E.A."/>
            <person name="Kokorina G.I."/>
            <person name="Voskresenskaia E.A."/>
        </authorList>
    </citation>
    <scope>NUCLEOTIDE SEQUENCE</scope>
    <source>
        <strain evidence="15">2145 StPb PI</strain>
    </source>
</reference>
<keyword evidence="6" id="KW-1003">Cell membrane</keyword>
<keyword evidence="7" id="KW-0533">Nickel</keyword>
<dbReference type="Pfam" id="PF03824">
    <property type="entry name" value="NicO"/>
    <property type="match status" value="1"/>
</dbReference>
<keyword evidence="4" id="KW-0171">Cobalt transport</keyword>
<proteinExistence type="inferred from homology"/>
<protein>
    <recommendedName>
        <fullName evidence="14">Nickel/cobalt efflux system</fullName>
    </recommendedName>
</protein>
<feature type="transmembrane region" description="Helical" evidence="14">
    <location>
        <begin position="228"/>
        <end position="250"/>
    </location>
</feature>
<evidence type="ECO:0000256" key="14">
    <source>
        <dbReference type="RuleBase" id="RU362101"/>
    </source>
</evidence>
<evidence type="ECO:0000313" key="16">
    <source>
        <dbReference type="Proteomes" id="UP001167864"/>
    </source>
</evidence>
<feature type="transmembrane region" description="Helical" evidence="14">
    <location>
        <begin position="107"/>
        <end position="131"/>
    </location>
</feature>
<evidence type="ECO:0000256" key="3">
    <source>
        <dbReference type="ARBA" id="ARBA00010428"/>
    </source>
</evidence>
<evidence type="ECO:0000256" key="4">
    <source>
        <dbReference type="ARBA" id="ARBA00022426"/>
    </source>
</evidence>
<dbReference type="RefSeq" id="WP_289818329.1">
    <property type="nucleotide sequence ID" value="NZ_JAUEHU010000025.1"/>
</dbReference>
<keyword evidence="13" id="KW-0170">Cobalt</keyword>
<evidence type="ECO:0000256" key="5">
    <source>
        <dbReference type="ARBA" id="ARBA00022448"/>
    </source>
</evidence>
<evidence type="ECO:0000256" key="10">
    <source>
        <dbReference type="ARBA" id="ARBA00023065"/>
    </source>
</evidence>
<evidence type="ECO:0000313" key="15">
    <source>
        <dbReference type="EMBL" id="MDN0089177.1"/>
    </source>
</evidence>
<comment type="subcellular location">
    <subcellularLocation>
        <location evidence="2 14">Cell membrane</location>
        <topology evidence="2 14">Multi-pass membrane protein</topology>
    </subcellularLocation>
</comment>
<evidence type="ECO:0000256" key="1">
    <source>
        <dbReference type="ARBA" id="ARBA00002510"/>
    </source>
</evidence>
<gene>
    <name evidence="15" type="ORF">QVN42_17650</name>
</gene>
<evidence type="ECO:0000256" key="8">
    <source>
        <dbReference type="ARBA" id="ARBA00022692"/>
    </source>
</evidence>
<keyword evidence="8 14" id="KW-0812">Transmembrane</keyword>
<keyword evidence="5 14" id="KW-0813">Transport</keyword>
<dbReference type="InterPro" id="IPR051224">
    <property type="entry name" value="NiCoT_RcnA"/>
</dbReference>
<evidence type="ECO:0000256" key="11">
    <source>
        <dbReference type="ARBA" id="ARBA00023112"/>
    </source>
</evidence>
<dbReference type="Proteomes" id="UP001167864">
    <property type="component" value="Unassembled WGS sequence"/>
</dbReference>
<dbReference type="PANTHER" id="PTHR40659:SF1">
    <property type="entry name" value="NICKEL_COBALT EFFLUX SYSTEM RCNA"/>
    <property type="match status" value="1"/>
</dbReference>
<name>A0AAW7K5V8_9GAMM</name>
<evidence type="ECO:0000256" key="12">
    <source>
        <dbReference type="ARBA" id="ARBA00023136"/>
    </source>
</evidence>
<keyword evidence="9 14" id="KW-1133">Transmembrane helix</keyword>
<comment type="function">
    <text evidence="1">Efflux system for nickel and cobalt.</text>
</comment>
<dbReference type="InterPro" id="IPR011541">
    <property type="entry name" value="Ni/Co_transpt_high_affinity"/>
</dbReference>
<sequence>MIANIKLTRTSATGATLTALLMIALVATFIWHWSDFVQYCINLQIYMHRYLVMYLLQQQNNQSGAGLMLILFSFTYGFLHAVGPGHGKFVITTYLSTNREKANTSRLITFLGSMMQGVVATLFVLILAVFFNLSMGDLSLSRYFVEKGSAVFIMLFGVVLMLRAAGINLFHLYKKEKRLAIHQIATLPTSGINKLPLAPHDSHQLADCGCGHKHLPAAEELTGGWKNYFWIIASIGIRPCSGAILILVFANAVGMFTWGVIAAMSMALGTSLSIMIVATLVYHAREKFISSHGQLLAGKLIHVSRIATVIGGLILILFGLVLFSSVIPINASGDFIAAGC</sequence>
<feature type="transmembrane region" description="Helical" evidence="14">
    <location>
        <begin position="256"/>
        <end position="282"/>
    </location>
</feature>
<keyword evidence="10" id="KW-0406">Ion transport</keyword>
<keyword evidence="11" id="KW-0921">Nickel transport</keyword>
<keyword evidence="12 14" id="KW-0472">Membrane</keyword>
<comment type="caution">
    <text evidence="15">The sequence shown here is derived from an EMBL/GenBank/DDBJ whole genome shotgun (WGS) entry which is preliminary data.</text>
</comment>
<feature type="transmembrane region" description="Helical" evidence="14">
    <location>
        <begin position="12"/>
        <end position="33"/>
    </location>
</feature>
<evidence type="ECO:0000256" key="9">
    <source>
        <dbReference type="ARBA" id="ARBA00022989"/>
    </source>
</evidence>
<dbReference type="EMBL" id="JAUEHU010000025">
    <property type="protein sequence ID" value="MDN0089177.1"/>
    <property type="molecule type" value="Genomic_DNA"/>
</dbReference>
<evidence type="ECO:0000256" key="6">
    <source>
        <dbReference type="ARBA" id="ARBA00022475"/>
    </source>
</evidence>
<dbReference type="GO" id="GO:0005886">
    <property type="term" value="C:plasma membrane"/>
    <property type="evidence" value="ECO:0007669"/>
    <property type="project" value="UniProtKB-SubCell"/>
</dbReference>
<dbReference type="GO" id="GO:0010045">
    <property type="term" value="P:response to nickel cation"/>
    <property type="evidence" value="ECO:0007669"/>
    <property type="project" value="TreeGrafter"/>
</dbReference>
<dbReference type="AlphaFoldDB" id="A0AAW7K5V8"/>
<evidence type="ECO:0000256" key="7">
    <source>
        <dbReference type="ARBA" id="ARBA00022596"/>
    </source>
</evidence>
<dbReference type="GO" id="GO:0032025">
    <property type="term" value="P:response to cobalt ion"/>
    <property type="evidence" value="ECO:0007669"/>
    <property type="project" value="TreeGrafter"/>
</dbReference>
<dbReference type="PANTHER" id="PTHR40659">
    <property type="entry name" value="NICKEL/COBALT EFFLUX SYSTEM RCNA"/>
    <property type="match status" value="1"/>
</dbReference>
<feature type="transmembrane region" description="Helical" evidence="14">
    <location>
        <begin position="65"/>
        <end position="86"/>
    </location>
</feature>
<comment type="similarity">
    <text evidence="3">Belongs to the NiCoT transporter (TC 2.A.52) family. RcnA subfamily.</text>
</comment>
<evidence type="ECO:0000256" key="13">
    <source>
        <dbReference type="ARBA" id="ARBA00023285"/>
    </source>
</evidence>
<feature type="transmembrane region" description="Helical" evidence="14">
    <location>
        <begin position="151"/>
        <end position="173"/>
    </location>
</feature>
<organism evidence="15 16">
    <name type="scientific">Yersinia nurmii</name>
    <dbReference type="NCBI Taxonomy" id="685706"/>
    <lineage>
        <taxon>Bacteria</taxon>
        <taxon>Pseudomonadati</taxon>
        <taxon>Pseudomonadota</taxon>
        <taxon>Gammaproteobacteria</taxon>
        <taxon>Enterobacterales</taxon>
        <taxon>Yersiniaceae</taxon>
        <taxon>Yersinia</taxon>
    </lineage>
</organism>
<dbReference type="GO" id="GO:0006824">
    <property type="term" value="P:cobalt ion transport"/>
    <property type="evidence" value="ECO:0007669"/>
    <property type="project" value="UniProtKB-KW"/>
</dbReference>
<evidence type="ECO:0000256" key="2">
    <source>
        <dbReference type="ARBA" id="ARBA00004651"/>
    </source>
</evidence>
<accession>A0AAW7K5V8</accession>
<dbReference type="GO" id="GO:0046583">
    <property type="term" value="F:monoatomic cation efflux transmembrane transporter activity"/>
    <property type="evidence" value="ECO:0007669"/>
    <property type="project" value="TreeGrafter"/>
</dbReference>